<dbReference type="PANTHER" id="PTHR30055">
    <property type="entry name" value="HTH-TYPE TRANSCRIPTIONAL REGULATOR RUTR"/>
    <property type="match status" value="1"/>
</dbReference>
<evidence type="ECO:0000256" key="2">
    <source>
        <dbReference type="ARBA" id="ARBA00023125"/>
    </source>
</evidence>
<sequence length="216" mass="23096">MKADETVEDKTAGAGRPRDPRIDESILAATAELLVTIGYPALTLAAVAERAGTTKTALYRRWSGKAHLVHEAAFPATWTTLIPESGDLATDIRAMIDGSRRMFTDPVARAALPGLLAEIGADPQLNELVMRRFEDGVFAAMRTRLAQAVARGEVRAGADPDRLLEVVGGTTIIRLIMRPGDDLDDEWVDQTTDLILHGIAPLAITSGGQKVADSAT</sequence>
<feature type="DNA-binding region" description="H-T-H motif" evidence="4">
    <location>
        <begin position="43"/>
        <end position="62"/>
    </location>
</feature>
<dbReference type="GO" id="GO:0000976">
    <property type="term" value="F:transcription cis-regulatory region binding"/>
    <property type="evidence" value="ECO:0007669"/>
    <property type="project" value="TreeGrafter"/>
</dbReference>
<dbReference type="AlphaFoldDB" id="A0A2G3PP36"/>
<gene>
    <name evidence="7" type="ORF">CSW57_07510</name>
</gene>
<evidence type="ECO:0000259" key="6">
    <source>
        <dbReference type="PROSITE" id="PS50977"/>
    </source>
</evidence>
<dbReference type="GO" id="GO:0003700">
    <property type="term" value="F:DNA-binding transcription factor activity"/>
    <property type="evidence" value="ECO:0007669"/>
    <property type="project" value="TreeGrafter"/>
</dbReference>
<organism evidence="7 8">
    <name type="scientific">Williamsia marianensis</name>
    <dbReference type="NCBI Taxonomy" id="85044"/>
    <lineage>
        <taxon>Bacteria</taxon>
        <taxon>Bacillati</taxon>
        <taxon>Actinomycetota</taxon>
        <taxon>Actinomycetes</taxon>
        <taxon>Mycobacteriales</taxon>
        <taxon>Nocardiaceae</taxon>
        <taxon>Williamsia</taxon>
    </lineage>
</organism>
<evidence type="ECO:0000313" key="8">
    <source>
        <dbReference type="Proteomes" id="UP000225108"/>
    </source>
</evidence>
<dbReference type="InterPro" id="IPR001647">
    <property type="entry name" value="HTH_TetR"/>
</dbReference>
<dbReference type="Pfam" id="PF00440">
    <property type="entry name" value="TetR_N"/>
    <property type="match status" value="1"/>
</dbReference>
<feature type="region of interest" description="Disordered" evidence="5">
    <location>
        <begin position="1"/>
        <end position="20"/>
    </location>
</feature>
<dbReference type="Pfam" id="PF16859">
    <property type="entry name" value="TetR_C_11"/>
    <property type="match status" value="1"/>
</dbReference>
<feature type="domain" description="HTH tetR-type" evidence="6">
    <location>
        <begin position="20"/>
        <end position="80"/>
    </location>
</feature>
<dbReference type="SUPFAM" id="SSF48498">
    <property type="entry name" value="Tetracyclin repressor-like, C-terminal domain"/>
    <property type="match status" value="1"/>
</dbReference>
<keyword evidence="3" id="KW-0804">Transcription</keyword>
<keyword evidence="1" id="KW-0805">Transcription regulation</keyword>
<dbReference type="RefSeq" id="WP_099382220.1">
    <property type="nucleotide sequence ID" value="NZ_PEBD01000005.1"/>
</dbReference>
<keyword evidence="2 4" id="KW-0238">DNA-binding</keyword>
<protein>
    <submittedName>
        <fullName evidence="7">TetR family transcriptional regulator</fullName>
    </submittedName>
</protein>
<dbReference type="SUPFAM" id="SSF46689">
    <property type="entry name" value="Homeodomain-like"/>
    <property type="match status" value="1"/>
</dbReference>
<evidence type="ECO:0000313" key="7">
    <source>
        <dbReference type="EMBL" id="PHV67530.1"/>
    </source>
</evidence>
<dbReference type="Gene3D" id="1.10.357.10">
    <property type="entry name" value="Tetracycline Repressor, domain 2"/>
    <property type="match status" value="1"/>
</dbReference>
<reference evidence="7 8" key="1">
    <citation type="submission" date="2017-10" db="EMBL/GenBank/DDBJ databases">
        <title>The draft genome sequence of Williamsia sp. BULT 1.1 isolated from the semi-arid grassland soils from South Africa.</title>
        <authorList>
            <person name="Kabwe M.H."/>
            <person name="Govender N."/>
            <person name="Mutseka Lunga P."/>
            <person name="Vikram S."/>
            <person name="Makhalanyane T.P."/>
        </authorList>
    </citation>
    <scope>NUCLEOTIDE SEQUENCE [LARGE SCALE GENOMIC DNA]</scope>
    <source>
        <strain evidence="7 8">BULT 1.1</strain>
    </source>
</reference>
<evidence type="ECO:0000256" key="4">
    <source>
        <dbReference type="PROSITE-ProRule" id="PRU00335"/>
    </source>
</evidence>
<dbReference type="InterPro" id="IPR050109">
    <property type="entry name" value="HTH-type_TetR-like_transc_reg"/>
</dbReference>
<comment type="caution">
    <text evidence="7">The sequence shown here is derived from an EMBL/GenBank/DDBJ whole genome shotgun (WGS) entry which is preliminary data.</text>
</comment>
<evidence type="ECO:0000256" key="5">
    <source>
        <dbReference type="SAM" id="MobiDB-lite"/>
    </source>
</evidence>
<name>A0A2G3PP36_WILMA</name>
<dbReference type="InterPro" id="IPR009057">
    <property type="entry name" value="Homeodomain-like_sf"/>
</dbReference>
<dbReference type="Gene3D" id="1.10.10.60">
    <property type="entry name" value="Homeodomain-like"/>
    <property type="match status" value="1"/>
</dbReference>
<evidence type="ECO:0000256" key="1">
    <source>
        <dbReference type="ARBA" id="ARBA00023015"/>
    </source>
</evidence>
<dbReference type="InterPro" id="IPR011075">
    <property type="entry name" value="TetR_C"/>
</dbReference>
<accession>A0A2G3PP36</accession>
<evidence type="ECO:0000256" key="3">
    <source>
        <dbReference type="ARBA" id="ARBA00023163"/>
    </source>
</evidence>
<dbReference type="PROSITE" id="PS50977">
    <property type="entry name" value="HTH_TETR_2"/>
    <property type="match status" value="1"/>
</dbReference>
<dbReference type="PANTHER" id="PTHR30055:SF230">
    <property type="entry name" value="TRANSCRIPTIONAL REGULATORY PROTEIN (PROBABLY TETR-FAMILY)-RELATED"/>
    <property type="match status" value="1"/>
</dbReference>
<dbReference type="InterPro" id="IPR036271">
    <property type="entry name" value="Tet_transcr_reg_TetR-rel_C_sf"/>
</dbReference>
<dbReference type="PRINTS" id="PR00455">
    <property type="entry name" value="HTHTETR"/>
</dbReference>
<proteinExistence type="predicted"/>
<dbReference type="Proteomes" id="UP000225108">
    <property type="component" value="Unassembled WGS sequence"/>
</dbReference>
<dbReference type="EMBL" id="PEBD01000005">
    <property type="protein sequence ID" value="PHV67530.1"/>
    <property type="molecule type" value="Genomic_DNA"/>
</dbReference>